<accession>A0ABW8T5H9</accession>
<dbReference type="EC" id="5.6.2.4" evidence="7"/>
<dbReference type="EMBL" id="JBJHZZ010000008">
    <property type="protein sequence ID" value="MFL0247713.1"/>
    <property type="molecule type" value="Genomic_DNA"/>
</dbReference>
<dbReference type="RefSeq" id="WP_406770172.1">
    <property type="nucleotide sequence ID" value="NZ_JBJHZZ010000008.1"/>
</dbReference>
<keyword evidence="5" id="KW-0413">Isomerase</keyword>
<dbReference type="Pfam" id="PF13538">
    <property type="entry name" value="UvrD_C_2"/>
    <property type="match status" value="1"/>
</dbReference>
<keyword evidence="12" id="KW-1185">Reference proteome</keyword>
<evidence type="ECO:0000256" key="8">
    <source>
        <dbReference type="ARBA" id="ARBA00048988"/>
    </source>
</evidence>
<dbReference type="InterPro" id="IPR000212">
    <property type="entry name" value="DNA_helicase_UvrD/REP"/>
</dbReference>
<dbReference type="Proteomes" id="UP001623591">
    <property type="component" value="Unassembled WGS sequence"/>
</dbReference>
<gene>
    <name evidence="11" type="primary">helD</name>
    <name evidence="11" type="ORF">ACJDUG_12100</name>
</gene>
<reference evidence="11 12" key="1">
    <citation type="submission" date="2024-11" db="EMBL/GenBank/DDBJ databases">
        <authorList>
            <person name="Heng Y.C."/>
            <person name="Lim A.C.H."/>
            <person name="Lee J.K.Y."/>
            <person name="Kittelmann S."/>
        </authorList>
    </citation>
    <scope>NUCLEOTIDE SEQUENCE [LARGE SCALE GENOMIC DNA]</scope>
    <source>
        <strain evidence="11 12">WILCCON 0185</strain>
    </source>
</reference>
<evidence type="ECO:0000256" key="5">
    <source>
        <dbReference type="ARBA" id="ARBA00023235"/>
    </source>
</evidence>
<dbReference type="PANTHER" id="PTHR11070">
    <property type="entry name" value="UVRD / RECB / PCRA DNA HELICASE FAMILY MEMBER"/>
    <property type="match status" value="1"/>
</dbReference>
<evidence type="ECO:0000256" key="2">
    <source>
        <dbReference type="ARBA" id="ARBA00022801"/>
    </source>
</evidence>
<dbReference type="Pfam" id="PF13361">
    <property type="entry name" value="UvrD_C"/>
    <property type="match status" value="1"/>
</dbReference>
<dbReference type="PROSITE" id="PS51198">
    <property type="entry name" value="UVRD_HELICASE_ATP_BIND"/>
    <property type="match status" value="1"/>
</dbReference>
<proteinExistence type="predicted"/>
<evidence type="ECO:0000256" key="6">
    <source>
        <dbReference type="ARBA" id="ARBA00034617"/>
    </source>
</evidence>
<comment type="catalytic activity">
    <reaction evidence="8">
        <text>ATP + H2O = ADP + phosphate + H(+)</text>
        <dbReference type="Rhea" id="RHEA:13065"/>
        <dbReference type="ChEBI" id="CHEBI:15377"/>
        <dbReference type="ChEBI" id="CHEBI:15378"/>
        <dbReference type="ChEBI" id="CHEBI:30616"/>
        <dbReference type="ChEBI" id="CHEBI:43474"/>
        <dbReference type="ChEBI" id="CHEBI:456216"/>
        <dbReference type="EC" id="5.6.2.4"/>
    </reaction>
</comment>
<comment type="catalytic activity">
    <reaction evidence="6">
        <text>Couples ATP hydrolysis with the unwinding of duplex DNA by translocating in the 3'-5' direction.</text>
        <dbReference type="EC" id="5.6.2.4"/>
    </reaction>
</comment>
<dbReference type="Pfam" id="PF00580">
    <property type="entry name" value="UvrD-helicase"/>
    <property type="match status" value="1"/>
</dbReference>
<sequence>MNINDFEWKQENEWLQKVLLEAQKQLDEKVYYKDRFKKEGIETQRELWQELGSVSITNGMEQIVEFMSFIDRMKMEKRKHEVTRRFQEKYERIVQSPYFGRINFHEEGDEKAEKYYIGISNLVNDNLDFLVYDWRAPASSMFYDYEIGKASYKCPEGIIDGELVLKRQYKINKGEIKYMFDSNLKIDDEILQEILGKSTDSKMKAIVTTIQREQNKVIRNEEYNNLIVQGPAGSGKTSIALHRIAYLLYKHREEITAENIVIFSPNEIFNDYISNVLPQLGEDNIYQTTFKEYMHKSLGGSFIKENYTDLMEYILSSKKSESYERRMINIKYKASFEFLTKLKNYIAYIDKKDRAFVDIVFKDKIIVSAKDLKELYYKDYINLPLKRRLNKLKERILFLLKPYEKERVKEIYEEFWNTGSYIEEREVTEKSITLVHEEMKDIYDKINSITHFNLIDIYKKLFKDLKPEIRDYTLDSLSSHLLNYEDQSPLLYLKVALGDLPRTSEIKYVIIDEAQDYTPLQYEIFHLLFKGASITMLGDLNQSINPFMNIGDYSNIEHILPITNTCIINLTKSYRSTMEITEFSRRILNKEVTEDYVERSGDKPLILGFSDEKSIKERILKDIKTYKAEGYKSIGIITRTIKEANELFSFLKDKEEVKCITKEDDEYINDALVIPSFLAKGLEFDIVLIYNAGNENYCGEEERLLLYTACTRALHKLHVYYSGELTPLLNKSIEQ</sequence>
<keyword evidence="2 9" id="KW-0378">Hydrolase</keyword>
<dbReference type="InterPro" id="IPR027785">
    <property type="entry name" value="UvrD-like_helicase_C"/>
</dbReference>
<dbReference type="InterPro" id="IPR014016">
    <property type="entry name" value="UvrD-like_ATP-bd"/>
</dbReference>
<feature type="domain" description="UvrD-like helicase ATP-binding" evidence="10">
    <location>
        <begin position="209"/>
        <end position="577"/>
    </location>
</feature>
<dbReference type="NCBIfam" id="NF041464">
    <property type="entry name" value="HelD_BACSU"/>
    <property type="match status" value="1"/>
</dbReference>
<evidence type="ECO:0000256" key="9">
    <source>
        <dbReference type="PROSITE-ProRule" id="PRU00560"/>
    </source>
</evidence>
<dbReference type="InterPro" id="IPR048228">
    <property type="entry name" value="HelD_bacillota"/>
</dbReference>
<evidence type="ECO:0000313" key="11">
    <source>
        <dbReference type="EMBL" id="MFL0247713.1"/>
    </source>
</evidence>
<keyword evidence="3 9" id="KW-0347">Helicase</keyword>
<organism evidence="11 12">
    <name type="scientific">Candidatus Clostridium stratigraminis</name>
    <dbReference type="NCBI Taxonomy" id="3381661"/>
    <lineage>
        <taxon>Bacteria</taxon>
        <taxon>Bacillati</taxon>
        <taxon>Bacillota</taxon>
        <taxon>Clostridia</taxon>
        <taxon>Eubacteriales</taxon>
        <taxon>Clostridiaceae</taxon>
        <taxon>Clostridium</taxon>
    </lineage>
</organism>
<name>A0ABW8T5H9_9CLOT</name>
<dbReference type="PANTHER" id="PTHR11070:SF17">
    <property type="entry name" value="DNA HELICASE IV"/>
    <property type="match status" value="1"/>
</dbReference>
<evidence type="ECO:0000259" key="10">
    <source>
        <dbReference type="PROSITE" id="PS51198"/>
    </source>
</evidence>
<evidence type="ECO:0000256" key="7">
    <source>
        <dbReference type="ARBA" id="ARBA00034808"/>
    </source>
</evidence>
<evidence type="ECO:0000256" key="4">
    <source>
        <dbReference type="ARBA" id="ARBA00022840"/>
    </source>
</evidence>
<dbReference type="SUPFAM" id="SSF52540">
    <property type="entry name" value="P-loop containing nucleoside triphosphate hydrolases"/>
    <property type="match status" value="1"/>
</dbReference>
<evidence type="ECO:0000256" key="3">
    <source>
        <dbReference type="ARBA" id="ARBA00022806"/>
    </source>
</evidence>
<keyword evidence="4 9" id="KW-0067">ATP-binding</keyword>
<evidence type="ECO:0000313" key="12">
    <source>
        <dbReference type="Proteomes" id="UP001623591"/>
    </source>
</evidence>
<dbReference type="Gene3D" id="3.40.50.300">
    <property type="entry name" value="P-loop containing nucleotide triphosphate hydrolases"/>
    <property type="match status" value="3"/>
</dbReference>
<feature type="binding site" evidence="9">
    <location>
        <begin position="230"/>
        <end position="237"/>
    </location>
    <ligand>
        <name>ATP</name>
        <dbReference type="ChEBI" id="CHEBI:30616"/>
    </ligand>
</feature>
<evidence type="ECO:0000256" key="1">
    <source>
        <dbReference type="ARBA" id="ARBA00022741"/>
    </source>
</evidence>
<keyword evidence="1 9" id="KW-0547">Nucleotide-binding</keyword>
<comment type="caution">
    <text evidence="11">The sequence shown here is derived from an EMBL/GenBank/DDBJ whole genome shotgun (WGS) entry which is preliminary data.</text>
</comment>
<dbReference type="InterPro" id="IPR027417">
    <property type="entry name" value="P-loop_NTPase"/>
</dbReference>
<dbReference type="InterPro" id="IPR014017">
    <property type="entry name" value="DNA_helicase_UvrD-like_C"/>
</dbReference>
<protein>
    <recommendedName>
        <fullName evidence="7">DNA 3'-5' helicase</fullName>
        <ecNumber evidence="7">5.6.2.4</ecNumber>
    </recommendedName>
</protein>